<reference evidence="6 7" key="1">
    <citation type="journal article" date="2013" name="J. Bacteriol.">
        <title>Roles of HynAB and Ech, the only two hydrogenases found in the model sulfate reducer Desulfovibrio gigas.</title>
        <authorList>
            <person name="Morais-Silva F.O."/>
            <person name="Santos C.I."/>
            <person name="Rodrigues R."/>
            <person name="Pereira I.A."/>
            <person name="Rodrigues-Pousada C."/>
        </authorList>
    </citation>
    <scope>NUCLEOTIDE SEQUENCE [LARGE SCALE GENOMIC DNA]</scope>
    <source>
        <strain evidence="7">ATCC 19364 / DSM 1382 / NCIMB 9332 / VKM B-1759</strain>
    </source>
</reference>
<proteinExistence type="predicted"/>
<dbReference type="InterPro" id="IPR012318">
    <property type="entry name" value="HTH_CRP"/>
</dbReference>
<evidence type="ECO:0000313" key="7">
    <source>
        <dbReference type="Proteomes" id="UP000016587"/>
    </source>
</evidence>
<gene>
    <name evidence="6" type="ORF">DGI_2632</name>
</gene>
<evidence type="ECO:0000259" key="4">
    <source>
        <dbReference type="PROSITE" id="PS50042"/>
    </source>
</evidence>
<keyword evidence="7" id="KW-1185">Reference proteome</keyword>
<dbReference type="eggNOG" id="COG0664">
    <property type="taxonomic scope" value="Bacteria"/>
</dbReference>
<dbReference type="STRING" id="1121448.DGI_2632"/>
<keyword evidence="2" id="KW-0238">DNA-binding</keyword>
<dbReference type="SUPFAM" id="SSF46785">
    <property type="entry name" value="Winged helix' DNA-binding domain"/>
    <property type="match status" value="1"/>
</dbReference>
<evidence type="ECO:0000256" key="1">
    <source>
        <dbReference type="ARBA" id="ARBA00023015"/>
    </source>
</evidence>
<name>T2GDH3_MEGG1</name>
<dbReference type="Proteomes" id="UP000016587">
    <property type="component" value="Chromosome"/>
</dbReference>
<dbReference type="InterPro" id="IPR050397">
    <property type="entry name" value="Env_Response_Regulators"/>
</dbReference>
<dbReference type="GO" id="GO:0003700">
    <property type="term" value="F:DNA-binding transcription factor activity"/>
    <property type="evidence" value="ECO:0007669"/>
    <property type="project" value="TreeGrafter"/>
</dbReference>
<dbReference type="Gene3D" id="2.60.120.10">
    <property type="entry name" value="Jelly Rolls"/>
    <property type="match status" value="1"/>
</dbReference>
<dbReference type="InterPro" id="IPR036388">
    <property type="entry name" value="WH-like_DNA-bd_sf"/>
</dbReference>
<dbReference type="HOGENOM" id="CLU_075053_4_0_7"/>
<dbReference type="PANTHER" id="PTHR24567">
    <property type="entry name" value="CRP FAMILY TRANSCRIPTIONAL REGULATORY PROTEIN"/>
    <property type="match status" value="1"/>
</dbReference>
<dbReference type="InterPro" id="IPR018490">
    <property type="entry name" value="cNMP-bd_dom_sf"/>
</dbReference>
<dbReference type="KEGG" id="dgg:DGI_2632"/>
<dbReference type="SMART" id="SM00100">
    <property type="entry name" value="cNMP"/>
    <property type="match status" value="1"/>
</dbReference>
<dbReference type="Pfam" id="PF00027">
    <property type="entry name" value="cNMP_binding"/>
    <property type="match status" value="1"/>
</dbReference>
<feature type="domain" description="Cyclic nucleotide-binding" evidence="4">
    <location>
        <begin position="15"/>
        <end position="115"/>
    </location>
</feature>
<dbReference type="PATRIC" id="fig|1121448.10.peg.2583"/>
<dbReference type="InterPro" id="IPR000595">
    <property type="entry name" value="cNMP-bd_dom"/>
</dbReference>
<evidence type="ECO:0000256" key="2">
    <source>
        <dbReference type="ARBA" id="ARBA00023125"/>
    </source>
</evidence>
<dbReference type="OrthoDB" id="9815457at2"/>
<dbReference type="PRINTS" id="PR00034">
    <property type="entry name" value="HTHCRP"/>
</dbReference>
<organism evidence="6 7">
    <name type="scientific">Megalodesulfovibrio gigas (strain ATCC 19364 / DSM 1382 / NCIMB 9332 / VKM B-1759)</name>
    <name type="common">Desulfovibrio gigas</name>
    <dbReference type="NCBI Taxonomy" id="1121448"/>
    <lineage>
        <taxon>Bacteria</taxon>
        <taxon>Pseudomonadati</taxon>
        <taxon>Thermodesulfobacteriota</taxon>
        <taxon>Desulfovibrionia</taxon>
        <taxon>Desulfovibrionales</taxon>
        <taxon>Desulfovibrionaceae</taxon>
        <taxon>Megalodesulfovibrio</taxon>
    </lineage>
</organism>
<dbReference type="RefSeq" id="WP_021761376.1">
    <property type="nucleotide sequence ID" value="NC_022444.1"/>
</dbReference>
<evidence type="ECO:0000259" key="5">
    <source>
        <dbReference type="PROSITE" id="PS51063"/>
    </source>
</evidence>
<dbReference type="SMART" id="SM00419">
    <property type="entry name" value="HTH_CRP"/>
    <property type="match status" value="1"/>
</dbReference>
<sequence length="221" mass="24607">MPNDDALAFFESLPLFQGMPVDHLALLAHTATSRMHQTGELIVSQDAMVKGLYLLASGRVKLYKILPDGKEQTVYIFNPGEPFCLCSAFRGERFPANAEAMEPSRVYVIPGQALEDAARSDPSLFFNMLMILSRRLKEAMERIESLSTRDISRRVALYLSGHPGIEEGRLFLPMTHRELAKMLGATPEALSRAFRKLAEAGLLRLDGREVTILDAAGLERE</sequence>
<dbReference type="GO" id="GO:0005829">
    <property type="term" value="C:cytosol"/>
    <property type="evidence" value="ECO:0007669"/>
    <property type="project" value="TreeGrafter"/>
</dbReference>
<protein>
    <submittedName>
        <fullName evidence="6">Putative CarD family transcriptional regulator</fullName>
    </submittedName>
</protein>
<accession>T2GDH3</accession>
<dbReference type="PROSITE" id="PS50042">
    <property type="entry name" value="CNMP_BINDING_3"/>
    <property type="match status" value="1"/>
</dbReference>
<reference evidence="7" key="2">
    <citation type="submission" date="2013-07" db="EMBL/GenBank/DDBJ databases">
        <authorList>
            <person name="Morais-Silva F.O."/>
            <person name="Rezende A.M."/>
            <person name="Pimentel C."/>
            <person name="Resende D.M."/>
            <person name="Santos C.I."/>
            <person name="Clemente C."/>
            <person name="de Oliveira L.M."/>
            <person name="da Silva S.M."/>
            <person name="Costa D.A."/>
            <person name="Varela-Raposo A."/>
            <person name="Horacio E.C.A."/>
            <person name="Matos M."/>
            <person name="Flores O."/>
            <person name="Ruiz J.C."/>
            <person name="Rodrigues-Pousada C."/>
        </authorList>
    </citation>
    <scope>NUCLEOTIDE SEQUENCE [LARGE SCALE GENOMIC DNA]</scope>
    <source>
        <strain evidence="7">ATCC 19364 / DSM 1382 / NCIMB 9332 / VKM B-1759</strain>
    </source>
</reference>
<dbReference type="PANTHER" id="PTHR24567:SF26">
    <property type="entry name" value="REGULATORY PROTEIN YEIL"/>
    <property type="match status" value="1"/>
</dbReference>
<dbReference type="InterPro" id="IPR014710">
    <property type="entry name" value="RmlC-like_jellyroll"/>
</dbReference>
<keyword evidence="1" id="KW-0805">Transcription regulation</keyword>
<dbReference type="EMBL" id="CP006585">
    <property type="protein sequence ID" value="AGW14363.1"/>
    <property type="molecule type" value="Genomic_DNA"/>
</dbReference>
<dbReference type="PROSITE" id="PS51063">
    <property type="entry name" value="HTH_CRP_2"/>
    <property type="match status" value="1"/>
</dbReference>
<keyword evidence="3" id="KW-0804">Transcription</keyword>
<evidence type="ECO:0000256" key="3">
    <source>
        <dbReference type="ARBA" id="ARBA00023163"/>
    </source>
</evidence>
<dbReference type="Pfam" id="PF13545">
    <property type="entry name" value="HTH_Crp_2"/>
    <property type="match status" value="1"/>
</dbReference>
<dbReference type="SUPFAM" id="SSF51206">
    <property type="entry name" value="cAMP-binding domain-like"/>
    <property type="match status" value="1"/>
</dbReference>
<dbReference type="AlphaFoldDB" id="T2GDH3"/>
<feature type="domain" description="HTH crp-type" evidence="5">
    <location>
        <begin position="149"/>
        <end position="216"/>
    </location>
</feature>
<dbReference type="CDD" id="cd00038">
    <property type="entry name" value="CAP_ED"/>
    <property type="match status" value="1"/>
</dbReference>
<dbReference type="GO" id="GO:0003677">
    <property type="term" value="F:DNA binding"/>
    <property type="evidence" value="ECO:0007669"/>
    <property type="project" value="UniProtKB-KW"/>
</dbReference>
<evidence type="ECO:0000313" key="6">
    <source>
        <dbReference type="EMBL" id="AGW14363.1"/>
    </source>
</evidence>
<dbReference type="InterPro" id="IPR036390">
    <property type="entry name" value="WH_DNA-bd_sf"/>
</dbReference>
<dbReference type="Gene3D" id="1.10.10.10">
    <property type="entry name" value="Winged helix-like DNA-binding domain superfamily/Winged helix DNA-binding domain"/>
    <property type="match status" value="1"/>
</dbReference>